<keyword evidence="5" id="KW-1185">Reference proteome</keyword>
<feature type="region of interest" description="Disordered" evidence="1">
    <location>
        <begin position="212"/>
        <end position="239"/>
    </location>
</feature>
<feature type="non-terminal residue" evidence="4">
    <location>
        <position position="354"/>
    </location>
</feature>
<feature type="transmembrane region" description="Helical" evidence="2">
    <location>
        <begin position="263"/>
        <end position="285"/>
    </location>
</feature>
<dbReference type="Proteomes" id="UP001189429">
    <property type="component" value="Unassembled WGS sequence"/>
</dbReference>
<feature type="region of interest" description="Disordered" evidence="1">
    <location>
        <begin position="122"/>
        <end position="153"/>
    </location>
</feature>
<evidence type="ECO:0000256" key="1">
    <source>
        <dbReference type="SAM" id="MobiDB-lite"/>
    </source>
</evidence>
<feature type="region of interest" description="Disordered" evidence="1">
    <location>
        <begin position="38"/>
        <end position="70"/>
    </location>
</feature>
<keyword evidence="2" id="KW-0812">Transmembrane</keyword>
<gene>
    <name evidence="4" type="ORF">PCOR1329_LOCUS19436</name>
</gene>
<accession>A0ABN9RBY6</accession>
<evidence type="ECO:0008006" key="6">
    <source>
        <dbReference type="Google" id="ProtNLM"/>
    </source>
</evidence>
<evidence type="ECO:0000256" key="2">
    <source>
        <dbReference type="SAM" id="Phobius"/>
    </source>
</evidence>
<evidence type="ECO:0000256" key="3">
    <source>
        <dbReference type="SAM" id="SignalP"/>
    </source>
</evidence>
<feature type="compositionally biased region" description="Basic and acidic residues" evidence="1">
    <location>
        <begin position="42"/>
        <end position="52"/>
    </location>
</feature>
<dbReference type="EMBL" id="CAUYUJ010006209">
    <property type="protein sequence ID" value="CAK0816490.1"/>
    <property type="molecule type" value="Genomic_DNA"/>
</dbReference>
<name>A0ABN9RBY6_9DINO</name>
<proteinExistence type="predicted"/>
<protein>
    <recommendedName>
        <fullName evidence="6">Transmembrane 9 superfamily member</fullName>
    </recommendedName>
</protein>
<keyword evidence="2" id="KW-1133">Transmembrane helix</keyword>
<keyword evidence="2" id="KW-0472">Membrane</keyword>
<organism evidence="4 5">
    <name type="scientific">Prorocentrum cordatum</name>
    <dbReference type="NCBI Taxonomy" id="2364126"/>
    <lineage>
        <taxon>Eukaryota</taxon>
        <taxon>Sar</taxon>
        <taxon>Alveolata</taxon>
        <taxon>Dinophyceae</taxon>
        <taxon>Prorocentrales</taxon>
        <taxon>Prorocentraceae</taxon>
        <taxon>Prorocentrum</taxon>
    </lineage>
</organism>
<reference evidence="4" key="1">
    <citation type="submission" date="2023-10" db="EMBL/GenBank/DDBJ databases">
        <authorList>
            <person name="Chen Y."/>
            <person name="Shah S."/>
            <person name="Dougan E. K."/>
            <person name="Thang M."/>
            <person name="Chan C."/>
        </authorList>
    </citation>
    <scope>NUCLEOTIDE SEQUENCE [LARGE SCALE GENOMIC DNA]</scope>
</reference>
<feature type="transmembrane region" description="Helical" evidence="2">
    <location>
        <begin position="312"/>
        <end position="331"/>
    </location>
</feature>
<evidence type="ECO:0000313" key="4">
    <source>
        <dbReference type="EMBL" id="CAK0816490.1"/>
    </source>
</evidence>
<feature type="signal peptide" evidence="3">
    <location>
        <begin position="1"/>
        <end position="28"/>
    </location>
</feature>
<sequence>MSRGAAAVAAALAPLLAALALCPSLTAARGFPSLATAATDGLQERPAPEDASRGAAPREPAPAPPAQCQARAAAGRVVRLALAADPSDASVSLLQRGRGGDGGGRFAAALAEAAAAAADRASAPGAVGRRPALSAPAGPATAEPRPTTADTEPLLLPPVDVEVYELDERLRREDERLRREDGEIELEDARILQEDGRLRSENAHLLLELQRAAAGAGEDGRGEPPAPGGQEEGGSSAPDRVREAIQQRASGDAGARGSKHQTLVLSLIILASVAGIFALLTAYQFHSWKAAKARRQNKRFENKVLGMRPDTLLSLSFVLAVDIAVFVVLFWCGIIQEFLRLSASVIYVILVIAG</sequence>
<keyword evidence="3" id="KW-0732">Signal</keyword>
<feature type="chain" id="PRO_5045790365" description="Transmembrane 9 superfamily member" evidence="3">
    <location>
        <begin position="29"/>
        <end position="354"/>
    </location>
</feature>
<evidence type="ECO:0000313" key="5">
    <source>
        <dbReference type="Proteomes" id="UP001189429"/>
    </source>
</evidence>
<comment type="caution">
    <text evidence="4">The sequence shown here is derived from an EMBL/GenBank/DDBJ whole genome shotgun (WGS) entry which is preliminary data.</text>
</comment>